<dbReference type="GO" id="GO:0008360">
    <property type="term" value="P:regulation of cell shape"/>
    <property type="evidence" value="ECO:0007669"/>
    <property type="project" value="UniProtKB-KW"/>
</dbReference>
<dbReference type="NCBIfam" id="TIGR03426">
    <property type="entry name" value="shape_MreD"/>
    <property type="match status" value="1"/>
</dbReference>
<dbReference type="Pfam" id="PF04093">
    <property type="entry name" value="MreD"/>
    <property type="match status" value="1"/>
</dbReference>
<dbReference type="InterPro" id="IPR007227">
    <property type="entry name" value="Cell_shape_determining_MreD"/>
</dbReference>
<keyword evidence="6 8" id="KW-1133">Transmembrane helix</keyword>
<evidence type="ECO:0000256" key="3">
    <source>
        <dbReference type="ARBA" id="ARBA00022475"/>
    </source>
</evidence>
<dbReference type="GO" id="GO:0005886">
    <property type="term" value="C:plasma membrane"/>
    <property type="evidence" value="ECO:0007669"/>
    <property type="project" value="UniProtKB-SubCell"/>
</dbReference>
<evidence type="ECO:0000256" key="8">
    <source>
        <dbReference type="SAM" id="Phobius"/>
    </source>
</evidence>
<evidence type="ECO:0000256" key="6">
    <source>
        <dbReference type="ARBA" id="ARBA00022989"/>
    </source>
</evidence>
<sequence length="180" mass="20568">MMKRLYIPLILFLLTILEGVALDLLPSELIMSDMLMVPHWVFAFLVYMAVFYDNDNTYHSVVYALLFGLLIDIVYTGILGIYMFTYALIIYIIHGLKKMLQGNFYVLLLLGAVGFILVDLSIYVIYMVVGLTDMVWENYLTGRLLPTGASNLVFLLIVYPFIAKRLARWGREQLTGSSTL</sequence>
<evidence type="ECO:0000256" key="2">
    <source>
        <dbReference type="ARBA" id="ARBA00007776"/>
    </source>
</evidence>
<evidence type="ECO:0000256" key="4">
    <source>
        <dbReference type="ARBA" id="ARBA00022692"/>
    </source>
</evidence>
<dbReference type="AlphaFoldDB" id="A0A417YIX8"/>
<keyword evidence="10" id="KW-1185">Reference proteome</keyword>
<evidence type="ECO:0000256" key="7">
    <source>
        <dbReference type="ARBA" id="ARBA00023136"/>
    </source>
</evidence>
<protein>
    <submittedName>
        <fullName evidence="9">Rod shape-determining protein MreD</fullName>
    </submittedName>
</protein>
<evidence type="ECO:0000256" key="1">
    <source>
        <dbReference type="ARBA" id="ARBA00004651"/>
    </source>
</evidence>
<reference evidence="9 10" key="1">
    <citation type="journal article" date="2007" name="Int. J. Syst. Evol. Microbiol.">
        <title>Oceanobacillus profundus sp. nov., isolated from a deep-sea sediment core.</title>
        <authorList>
            <person name="Kim Y.G."/>
            <person name="Choi D.H."/>
            <person name="Hyun S."/>
            <person name="Cho B.C."/>
        </authorList>
    </citation>
    <scope>NUCLEOTIDE SEQUENCE [LARGE SCALE GENOMIC DNA]</scope>
    <source>
        <strain evidence="9 10">DSM 18246</strain>
    </source>
</reference>
<proteinExistence type="inferred from homology"/>
<comment type="caution">
    <text evidence="9">The sequence shown here is derived from an EMBL/GenBank/DDBJ whole genome shotgun (WGS) entry which is preliminary data.</text>
</comment>
<feature type="transmembrane region" description="Helical" evidence="8">
    <location>
        <begin position="6"/>
        <end position="25"/>
    </location>
</feature>
<feature type="transmembrane region" description="Helical" evidence="8">
    <location>
        <begin position="105"/>
        <end position="129"/>
    </location>
</feature>
<keyword evidence="3" id="KW-1003">Cell membrane</keyword>
<name>A0A417YIX8_9BACI</name>
<keyword evidence="4 8" id="KW-0812">Transmembrane</keyword>
<accession>A0A417YIX8</accession>
<gene>
    <name evidence="9" type="primary">mreD</name>
    <name evidence="9" type="ORF">D1B32_08295</name>
</gene>
<comment type="subcellular location">
    <subcellularLocation>
        <location evidence="1">Cell membrane</location>
        <topology evidence="1">Multi-pass membrane protein</topology>
    </subcellularLocation>
</comment>
<dbReference type="EMBL" id="QWEH01000004">
    <property type="protein sequence ID" value="RHW33035.1"/>
    <property type="molecule type" value="Genomic_DNA"/>
</dbReference>
<comment type="similarity">
    <text evidence="2">Belongs to the MreD family.</text>
</comment>
<feature type="transmembrane region" description="Helical" evidence="8">
    <location>
        <begin position="64"/>
        <end position="93"/>
    </location>
</feature>
<organism evidence="9 10">
    <name type="scientific">Oceanobacillus profundus</name>
    <dbReference type="NCBI Taxonomy" id="372463"/>
    <lineage>
        <taxon>Bacteria</taxon>
        <taxon>Bacillati</taxon>
        <taxon>Bacillota</taxon>
        <taxon>Bacilli</taxon>
        <taxon>Bacillales</taxon>
        <taxon>Bacillaceae</taxon>
        <taxon>Oceanobacillus</taxon>
    </lineage>
</organism>
<keyword evidence="7 8" id="KW-0472">Membrane</keyword>
<evidence type="ECO:0000313" key="10">
    <source>
        <dbReference type="Proteomes" id="UP000285456"/>
    </source>
</evidence>
<keyword evidence="5" id="KW-0133">Cell shape</keyword>
<feature type="transmembrane region" description="Helical" evidence="8">
    <location>
        <begin position="144"/>
        <end position="162"/>
    </location>
</feature>
<evidence type="ECO:0000256" key="5">
    <source>
        <dbReference type="ARBA" id="ARBA00022960"/>
    </source>
</evidence>
<dbReference type="Proteomes" id="UP000285456">
    <property type="component" value="Unassembled WGS sequence"/>
</dbReference>
<feature type="transmembrane region" description="Helical" evidence="8">
    <location>
        <begin position="34"/>
        <end position="52"/>
    </location>
</feature>
<dbReference type="OrthoDB" id="1653857at2"/>
<evidence type="ECO:0000313" key="9">
    <source>
        <dbReference type="EMBL" id="RHW33035.1"/>
    </source>
</evidence>